<protein>
    <submittedName>
        <fullName evidence="8">Polysaccharide biosynthesis protein</fullName>
    </submittedName>
</protein>
<dbReference type="RefSeq" id="WP_006826506.1">
    <property type="nucleotide sequence ID" value="NZ_AOIL01000049.1"/>
</dbReference>
<feature type="transmembrane region" description="Helical" evidence="7">
    <location>
        <begin position="178"/>
        <end position="198"/>
    </location>
</feature>
<dbReference type="GO" id="GO:0005886">
    <property type="term" value="C:plasma membrane"/>
    <property type="evidence" value="ECO:0007669"/>
    <property type="project" value="UniProtKB-SubCell"/>
</dbReference>
<feature type="transmembrane region" description="Helical" evidence="7">
    <location>
        <begin position="305"/>
        <end position="326"/>
    </location>
</feature>
<feature type="region of interest" description="Disordered" evidence="6">
    <location>
        <begin position="594"/>
        <end position="666"/>
    </location>
</feature>
<dbReference type="Pfam" id="PF01943">
    <property type="entry name" value="Polysacc_synt"/>
    <property type="match status" value="1"/>
</dbReference>
<evidence type="ECO:0000256" key="7">
    <source>
        <dbReference type="SAM" id="Phobius"/>
    </source>
</evidence>
<sequence>MKRSITSGFLSIVSIKFLLISLDFLSSPLLTRFLGKGYGDYAVLMSIFAIYMIFVSSGVGDGVRKYVAEERDRDHWDEHVVGFYLRLAILLAAVGCFGLALAVQTGFVTARLGTSYRTYFYLLSLLVFTSQFREYTRRTLMGFGLERYSEPLLFLDKILFIIVGVGLASLGHGVPGVLIGHMVGAVTTSIVGIALINRTVSLRTALTRLPPKDFPRRELFTFNALSIVLILCLTSLYELDVMMLGVLGTTQETAYYKISLTIAEFLWIVPLALQNVLLHSTSNIWSNHDRERIDSIAARVTRYTLLFTLLLAIGIGSLAPVALPIVYPAEYIASYVPILLLLPGCVGFALARPILAIGQGKGDLRILIASTGAAAVGNIVLNGLLIPRYGMYGAGVATSLSYGFMFVFHVWSAREIGFDPVTGARIPQVVFAGGLAAIPIGLLARVLGDSFLSLAVVPPVGAAVFLAAALLVGALDVDEIIAVLEAAPDPIGALGSTLRAELDVADTDHEADGETTMAGGDDGMSPETTPSADNRREAETSSAGTGGQSQTAVQATDECSGSASGSESDSGSGAERQTLTNRNWNQLGDATTTIHSQTLADSRTDASAAGERQRLEEREREQEQQRERNAATGDGSASDTDVHERLETLETGIERQNDRLESQRQTIEQLIDELRRGR</sequence>
<proteinExistence type="predicted"/>
<dbReference type="InterPro" id="IPR002797">
    <property type="entry name" value="Polysacc_synth"/>
</dbReference>
<dbReference type="AlphaFoldDB" id="L9ZTM0"/>
<evidence type="ECO:0000256" key="6">
    <source>
        <dbReference type="SAM" id="MobiDB-lite"/>
    </source>
</evidence>
<keyword evidence="3 7" id="KW-0812">Transmembrane</keyword>
<feature type="transmembrane region" description="Helical" evidence="7">
    <location>
        <begin position="450"/>
        <end position="472"/>
    </location>
</feature>
<dbReference type="STRING" id="1230458.C484_14100"/>
<comment type="caution">
    <text evidence="8">The sequence shown here is derived from an EMBL/GenBank/DDBJ whole genome shotgun (WGS) entry which is preliminary data.</text>
</comment>
<evidence type="ECO:0000313" key="8">
    <source>
        <dbReference type="EMBL" id="ELY89431.1"/>
    </source>
</evidence>
<feature type="transmembrane region" description="Helical" evidence="7">
    <location>
        <begin position="7"/>
        <end position="29"/>
    </location>
</feature>
<evidence type="ECO:0000256" key="5">
    <source>
        <dbReference type="ARBA" id="ARBA00023136"/>
    </source>
</evidence>
<feature type="transmembrane region" description="Helical" evidence="7">
    <location>
        <begin position="219"/>
        <end position="237"/>
    </location>
</feature>
<dbReference type="PANTHER" id="PTHR30250">
    <property type="entry name" value="PST FAMILY PREDICTED COLANIC ACID TRANSPORTER"/>
    <property type="match status" value="1"/>
</dbReference>
<feature type="transmembrane region" description="Helical" evidence="7">
    <location>
        <begin position="366"/>
        <end position="386"/>
    </location>
</feature>
<keyword evidence="4 7" id="KW-1133">Transmembrane helix</keyword>
<feature type="compositionally biased region" description="Basic and acidic residues" evidence="6">
    <location>
        <begin position="640"/>
        <end position="662"/>
    </location>
</feature>
<dbReference type="PATRIC" id="fig|1230458.4.peg.2848"/>
<feature type="region of interest" description="Disordered" evidence="6">
    <location>
        <begin position="509"/>
        <end position="576"/>
    </location>
</feature>
<feature type="compositionally biased region" description="Polar residues" evidence="6">
    <location>
        <begin position="540"/>
        <end position="559"/>
    </location>
</feature>
<gene>
    <name evidence="8" type="ORF">C484_14100</name>
</gene>
<evidence type="ECO:0000256" key="3">
    <source>
        <dbReference type="ARBA" id="ARBA00022692"/>
    </source>
</evidence>
<accession>L9ZTM0</accession>
<keyword evidence="9" id="KW-1185">Reference proteome</keyword>
<feature type="transmembrane region" description="Helical" evidence="7">
    <location>
        <begin position="41"/>
        <end position="63"/>
    </location>
</feature>
<dbReference type="Proteomes" id="UP000011648">
    <property type="component" value="Unassembled WGS sequence"/>
</dbReference>
<dbReference type="InterPro" id="IPR050833">
    <property type="entry name" value="Poly_Biosynth_Transport"/>
</dbReference>
<feature type="transmembrane region" description="Helical" evidence="7">
    <location>
        <begin position="152"/>
        <end position="172"/>
    </location>
</feature>
<name>L9ZTM0_9EURY</name>
<evidence type="ECO:0000313" key="9">
    <source>
        <dbReference type="Proteomes" id="UP000011648"/>
    </source>
</evidence>
<feature type="transmembrane region" description="Helical" evidence="7">
    <location>
        <begin position="116"/>
        <end position="132"/>
    </location>
</feature>
<dbReference type="CDD" id="cd13128">
    <property type="entry name" value="MATE_Wzx_like"/>
    <property type="match status" value="1"/>
</dbReference>
<feature type="transmembrane region" description="Helical" evidence="7">
    <location>
        <begin position="332"/>
        <end position="354"/>
    </location>
</feature>
<dbReference type="PANTHER" id="PTHR30250:SF11">
    <property type="entry name" value="O-ANTIGEN TRANSPORTER-RELATED"/>
    <property type="match status" value="1"/>
</dbReference>
<keyword evidence="5 7" id="KW-0472">Membrane</keyword>
<evidence type="ECO:0000256" key="1">
    <source>
        <dbReference type="ARBA" id="ARBA00004651"/>
    </source>
</evidence>
<organism evidence="8 9">
    <name type="scientific">Natrialba taiwanensis DSM 12281</name>
    <dbReference type="NCBI Taxonomy" id="1230458"/>
    <lineage>
        <taxon>Archaea</taxon>
        <taxon>Methanobacteriati</taxon>
        <taxon>Methanobacteriota</taxon>
        <taxon>Stenosarchaea group</taxon>
        <taxon>Halobacteria</taxon>
        <taxon>Halobacteriales</taxon>
        <taxon>Natrialbaceae</taxon>
        <taxon>Natrialba</taxon>
    </lineage>
</organism>
<feature type="transmembrane region" description="Helical" evidence="7">
    <location>
        <begin position="83"/>
        <end position="104"/>
    </location>
</feature>
<evidence type="ECO:0000256" key="2">
    <source>
        <dbReference type="ARBA" id="ARBA00022475"/>
    </source>
</evidence>
<dbReference type="EMBL" id="AOIL01000049">
    <property type="protein sequence ID" value="ELY89431.1"/>
    <property type="molecule type" value="Genomic_DNA"/>
</dbReference>
<feature type="transmembrane region" description="Helical" evidence="7">
    <location>
        <begin position="423"/>
        <end position="444"/>
    </location>
</feature>
<dbReference type="OrthoDB" id="19148at2157"/>
<evidence type="ECO:0000256" key="4">
    <source>
        <dbReference type="ARBA" id="ARBA00022989"/>
    </source>
</evidence>
<feature type="transmembrane region" description="Helical" evidence="7">
    <location>
        <begin position="265"/>
        <end position="285"/>
    </location>
</feature>
<feature type="compositionally biased region" description="Basic and acidic residues" evidence="6">
    <location>
        <begin position="611"/>
        <end position="629"/>
    </location>
</feature>
<keyword evidence="2" id="KW-1003">Cell membrane</keyword>
<comment type="subcellular location">
    <subcellularLocation>
        <location evidence="1">Cell membrane</location>
        <topology evidence="1">Multi-pass membrane protein</topology>
    </subcellularLocation>
</comment>
<reference evidence="8 9" key="1">
    <citation type="journal article" date="2014" name="PLoS Genet.">
        <title>Phylogenetically driven sequencing of extremely halophilic archaea reveals strategies for static and dynamic osmo-response.</title>
        <authorList>
            <person name="Becker E.A."/>
            <person name="Seitzer P.M."/>
            <person name="Tritt A."/>
            <person name="Larsen D."/>
            <person name="Krusor M."/>
            <person name="Yao A.I."/>
            <person name="Wu D."/>
            <person name="Madern D."/>
            <person name="Eisen J.A."/>
            <person name="Darling A.E."/>
            <person name="Facciotti M.T."/>
        </authorList>
    </citation>
    <scope>NUCLEOTIDE SEQUENCE [LARGE SCALE GENOMIC DNA]</scope>
    <source>
        <strain evidence="8 9">DSM 12281</strain>
    </source>
</reference>
<feature type="transmembrane region" description="Helical" evidence="7">
    <location>
        <begin position="392"/>
        <end position="411"/>
    </location>
</feature>
<feature type="compositionally biased region" description="Low complexity" evidence="6">
    <location>
        <begin position="560"/>
        <end position="575"/>
    </location>
</feature>